<protein>
    <submittedName>
        <fullName evidence="2">Uncharacterized protein</fullName>
    </submittedName>
</protein>
<evidence type="ECO:0000313" key="2">
    <source>
        <dbReference type="EMBL" id="GIJ22852.1"/>
    </source>
</evidence>
<comment type="caution">
    <text evidence="2">The sequence shown here is derived from an EMBL/GenBank/DDBJ whole genome shotgun (WGS) entry which is preliminary data.</text>
</comment>
<evidence type="ECO:0000256" key="1">
    <source>
        <dbReference type="SAM" id="MobiDB-lite"/>
    </source>
</evidence>
<dbReference type="EMBL" id="BOPB01000018">
    <property type="protein sequence ID" value="GIJ22852.1"/>
    <property type="molecule type" value="Genomic_DNA"/>
</dbReference>
<proteinExistence type="predicted"/>
<organism evidence="2 3">
    <name type="scientific">Micromonospora lutea</name>
    <dbReference type="NCBI Taxonomy" id="419825"/>
    <lineage>
        <taxon>Bacteria</taxon>
        <taxon>Bacillati</taxon>
        <taxon>Actinomycetota</taxon>
        <taxon>Actinomycetes</taxon>
        <taxon>Micromonosporales</taxon>
        <taxon>Micromonosporaceae</taxon>
        <taxon>Micromonospora</taxon>
    </lineage>
</organism>
<accession>A0ABQ4IY61</accession>
<sequence>MLAHGSFDAGGGLPGPGDEHPQAVGDRKAGLGGCQRGRRTALEQPPQQCRVPAPGKRIRAGLSMFDRYVADLPREIAAGRNRLARGGHTFTAEETVV</sequence>
<feature type="compositionally biased region" description="Basic and acidic residues" evidence="1">
    <location>
        <begin position="17"/>
        <end position="29"/>
    </location>
</feature>
<keyword evidence="3" id="KW-1185">Reference proteome</keyword>
<dbReference type="Proteomes" id="UP000643165">
    <property type="component" value="Unassembled WGS sequence"/>
</dbReference>
<gene>
    <name evidence="2" type="ORF">Vlu01_34760</name>
</gene>
<name>A0ABQ4IY61_9ACTN</name>
<reference evidence="2 3" key="1">
    <citation type="submission" date="2021-01" db="EMBL/GenBank/DDBJ databases">
        <title>Whole genome shotgun sequence of Verrucosispora lutea NBRC 106530.</title>
        <authorList>
            <person name="Komaki H."/>
            <person name="Tamura T."/>
        </authorList>
    </citation>
    <scope>NUCLEOTIDE SEQUENCE [LARGE SCALE GENOMIC DNA]</scope>
    <source>
        <strain evidence="2 3">NBRC 106530</strain>
    </source>
</reference>
<feature type="region of interest" description="Disordered" evidence="1">
    <location>
        <begin position="1"/>
        <end position="53"/>
    </location>
</feature>
<evidence type="ECO:0000313" key="3">
    <source>
        <dbReference type="Proteomes" id="UP000643165"/>
    </source>
</evidence>